<evidence type="ECO:0000313" key="2">
    <source>
        <dbReference type="Proteomes" id="UP001066276"/>
    </source>
</evidence>
<sequence>MEEISLFSVLVKRPTQCALMRATMKGTNKLMGGAYCLLLTLLVGGTTTHQPSTLPVSWPGLNDSGKGKEWDDSGQDVYRIVDFDLL</sequence>
<name>A0AAV7S7P2_PLEWA</name>
<dbReference type="AlphaFoldDB" id="A0AAV7S7P2"/>
<accession>A0AAV7S7P2</accession>
<reference evidence="1" key="1">
    <citation type="journal article" date="2022" name="bioRxiv">
        <title>Sequencing and chromosome-scale assembly of the giantPleurodeles waltlgenome.</title>
        <authorList>
            <person name="Brown T."/>
            <person name="Elewa A."/>
            <person name="Iarovenko S."/>
            <person name="Subramanian E."/>
            <person name="Araus A.J."/>
            <person name="Petzold A."/>
            <person name="Susuki M."/>
            <person name="Suzuki K.-i.T."/>
            <person name="Hayashi T."/>
            <person name="Toyoda A."/>
            <person name="Oliveira C."/>
            <person name="Osipova E."/>
            <person name="Leigh N.D."/>
            <person name="Simon A."/>
            <person name="Yun M.H."/>
        </authorList>
    </citation>
    <scope>NUCLEOTIDE SEQUENCE</scope>
    <source>
        <strain evidence="1">20211129_DDA</strain>
        <tissue evidence="1">Liver</tissue>
    </source>
</reference>
<proteinExistence type="predicted"/>
<organism evidence="1 2">
    <name type="scientific">Pleurodeles waltl</name>
    <name type="common">Iberian ribbed newt</name>
    <dbReference type="NCBI Taxonomy" id="8319"/>
    <lineage>
        <taxon>Eukaryota</taxon>
        <taxon>Metazoa</taxon>
        <taxon>Chordata</taxon>
        <taxon>Craniata</taxon>
        <taxon>Vertebrata</taxon>
        <taxon>Euteleostomi</taxon>
        <taxon>Amphibia</taxon>
        <taxon>Batrachia</taxon>
        <taxon>Caudata</taxon>
        <taxon>Salamandroidea</taxon>
        <taxon>Salamandridae</taxon>
        <taxon>Pleurodelinae</taxon>
        <taxon>Pleurodeles</taxon>
    </lineage>
</organism>
<dbReference type="Proteomes" id="UP001066276">
    <property type="component" value="Chromosome 4_2"/>
</dbReference>
<protein>
    <submittedName>
        <fullName evidence="1">Uncharacterized protein</fullName>
    </submittedName>
</protein>
<keyword evidence="2" id="KW-1185">Reference proteome</keyword>
<comment type="caution">
    <text evidence="1">The sequence shown here is derived from an EMBL/GenBank/DDBJ whole genome shotgun (WGS) entry which is preliminary data.</text>
</comment>
<evidence type="ECO:0000313" key="1">
    <source>
        <dbReference type="EMBL" id="KAJ1160185.1"/>
    </source>
</evidence>
<gene>
    <name evidence="1" type="ORF">NDU88_000687</name>
</gene>
<dbReference type="EMBL" id="JANPWB010000008">
    <property type="protein sequence ID" value="KAJ1160185.1"/>
    <property type="molecule type" value="Genomic_DNA"/>
</dbReference>